<dbReference type="Gene3D" id="3.40.630.30">
    <property type="match status" value="1"/>
</dbReference>
<feature type="region of interest" description="Disordered" evidence="1">
    <location>
        <begin position="1"/>
        <end position="39"/>
    </location>
</feature>
<comment type="caution">
    <text evidence="3">The sequence shown here is derived from an EMBL/GenBank/DDBJ whole genome shotgun (WGS) entry which is preliminary data.</text>
</comment>
<dbReference type="GO" id="GO:0016746">
    <property type="term" value="F:acyltransferase activity"/>
    <property type="evidence" value="ECO:0007669"/>
    <property type="project" value="UniProtKB-KW"/>
</dbReference>
<organism evidence="3 4">
    <name type="scientific">Nonomuraea indica</name>
    <dbReference type="NCBI Taxonomy" id="1581193"/>
    <lineage>
        <taxon>Bacteria</taxon>
        <taxon>Bacillati</taxon>
        <taxon>Actinomycetota</taxon>
        <taxon>Actinomycetes</taxon>
        <taxon>Streptosporangiales</taxon>
        <taxon>Streptosporangiaceae</taxon>
        <taxon>Nonomuraea</taxon>
    </lineage>
</organism>
<dbReference type="Proteomes" id="UP001612928">
    <property type="component" value="Unassembled WGS sequence"/>
</dbReference>
<evidence type="ECO:0000313" key="4">
    <source>
        <dbReference type="Proteomes" id="UP001612928"/>
    </source>
</evidence>
<dbReference type="SUPFAM" id="SSF55729">
    <property type="entry name" value="Acyl-CoA N-acyltransferases (Nat)"/>
    <property type="match status" value="1"/>
</dbReference>
<evidence type="ECO:0000313" key="3">
    <source>
        <dbReference type="EMBL" id="MFI7439301.1"/>
    </source>
</evidence>
<gene>
    <name evidence="3" type="ORF">ACIBP5_04965</name>
</gene>
<reference evidence="3 4" key="1">
    <citation type="submission" date="2024-10" db="EMBL/GenBank/DDBJ databases">
        <title>The Natural Products Discovery Center: Release of the First 8490 Sequenced Strains for Exploring Actinobacteria Biosynthetic Diversity.</title>
        <authorList>
            <person name="Kalkreuter E."/>
            <person name="Kautsar S.A."/>
            <person name="Yang D."/>
            <person name="Bader C.D."/>
            <person name="Teijaro C.N."/>
            <person name="Fluegel L."/>
            <person name="Davis C.M."/>
            <person name="Simpson J.R."/>
            <person name="Lauterbach L."/>
            <person name="Steele A.D."/>
            <person name="Gui C."/>
            <person name="Meng S."/>
            <person name="Li G."/>
            <person name="Viehrig K."/>
            <person name="Ye F."/>
            <person name="Su P."/>
            <person name="Kiefer A.F."/>
            <person name="Nichols A."/>
            <person name="Cepeda A.J."/>
            <person name="Yan W."/>
            <person name="Fan B."/>
            <person name="Jiang Y."/>
            <person name="Adhikari A."/>
            <person name="Zheng C.-J."/>
            <person name="Schuster L."/>
            <person name="Cowan T.M."/>
            <person name="Smanski M.J."/>
            <person name="Chevrette M.G."/>
            <person name="De Carvalho L.P.S."/>
            <person name="Shen B."/>
        </authorList>
    </citation>
    <scope>NUCLEOTIDE SEQUENCE [LARGE SCALE GENOMIC DNA]</scope>
    <source>
        <strain evidence="3 4">NPDC049503</strain>
    </source>
</reference>
<dbReference type="EMBL" id="JBITMB010000001">
    <property type="protein sequence ID" value="MFI7439301.1"/>
    <property type="molecule type" value="Genomic_DNA"/>
</dbReference>
<keyword evidence="3" id="KW-0808">Transferase</keyword>
<keyword evidence="4" id="KW-1185">Reference proteome</keyword>
<dbReference type="PANTHER" id="PTHR42791:SF1">
    <property type="entry name" value="N-ACETYLTRANSFERASE DOMAIN-CONTAINING PROTEIN"/>
    <property type="match status" value="1"/>
</dbReference>
<name>A0ABW7ZZT3_9ACTN</name>
<dbReference type="PANTHER" id="PTHR42791">
    <property type="entry name" value="GNAT FAMILY ACETYLTRANSFERASE"/>
    <property type="match status" value="1"/>
</dbReference>
<dbReference type="Pfam" id="PF13508">
    <property type="entry name" value="Acetyltransf_7"/>
    <property type="match status" value="1"/>
</dbReference>
<dbReference type="CDD" id="cd04301">
    <property type="entry name" value="NAT_SF"/>
    <property type="match status" value="1"/>
</dbReference>
<dbReference type="InterPro" id="IPR000182">
    <property type="entry name" value="GNAT_dom"/>
</dbReference>
<dbReference type="PROSITE" id="PS51186">
    <property type="entry name" value="GNAT"/>
    <property type="match status" value="1"/>
</dbReference>
<evidence type="ECO:0000256" key="1">
    <source>
        <dbReference type="SAM" id="MobiDB-lite"/>
    </source>
</evidence>
<dbReference type="EC" id="2.3.1.-" evidence="3"/>
<dbReference type="RefSeq" id="WP_397018846.1">
    <property type="nucleotide sequence ID" value="NZ_JBITMB010000001.1"/>
</dbReference>
<dbReference type="InterPro" id="IPR052523">
    <property type="entry name" value="Trichothecene_AcTrans"/>
</dbReference>
<evidence type="ECO:0000259" key="2">
    <source>
        <dbReference type="PROSITE" id="PS51186"/>
    </source>
</evidence>
<sequence length="238" mass="25490">MTTHPPGTPAAPAGTPDNPAGTPAAPTATPDVSAAPAVPAGTPAVPAGAPVVRRAGAGDTAFVAELIATAFAPLDAVGYLVPDPAHRHEIMTADFRILVDHAAEHGEIHVIDDGPAVAVWLPRTAPLPEPPDYDRRLTEATGPWAERFRTLDALFDKHHPAEPHHHLAFLAVHPERQGRGLGSALLRHHHARLAGLPAYLEASSRRSRDLYLRHGYRPREPFALPDGSTFWPMWRPGT</sequence>
<keyword evidence="3" id="KW-0012">Acyltransferase</keyword>
<accession>A0ABW7ZZT3</accession>
<feature type="domain" description="N-acetyltransferase" evidence="2">
    <location>
        <begin position="97"/>
        <end position="238"/>
    </location>
</feature>
<proteinExistence type="predicted"/>
<dbReference type="InterPro" id="IPR016181">
    <property type="entry name" value="Acyl_CoA_acyltransferase"/>
</dbReference>
<protein>
    <submittedName>
        <fullName evidence="3">GNAT family N-acetyltransferase</fullName>
        <ecNumber evidence="3">2.3.1.-</ecNumber>
    </submittedName>
</protein>